<evidence type="ECO:0000313" key="3">
    <source>
        <dbReference type="Proteomes" id="UP000188532"/>
    </source>
</evidence>
<comment type="caution">
    <text evidence="2">The sequence shown here is derived from an EMBL/GenBank/DDBJ whole genome shotgun (WGS) entry which is preliminary data.</text>
</comment>
<name>A0A1V3X670_MYCKA</name>
<organism evidence="2 3">
    <name type="scientific">Mycobacterium kansasii</name>
    <dbReference type="NCBI Taxonomy" id="1768"/>
    <lineage>
        <taxon>Bacteria</taxon>
        <taxon>Bacillati</taxon>
        <taxon>Actinomycetota</taxon>
        <taxon>Actinomycetes</taxon>
        <taxon>Mycobacteriales</taxon>
        <taxon>Mycobacteriaceae</taxon>
        <taxon>Mycobacterium</taxon>
    </lineage>
</organism>
<gene>
    <name evidence="2" type="ORF">BZL29_4626</name>
</gene>
<dbReference type="EMBL" id="MVBN01000004">
    <property type="protein sequence ID" value="OOK74557.1"/>
    <property type="molecule type" value="Genomic_DNA"/>
</dbReference>
<protein>
    <submittedName>
        <fullName evidence="2">Uncharacterized protein</fullName>
    </submittedName>
</protein>
<reference evidence="2 3" key="1">
    <citation type="submission" date="2017-02" db="EMBL/GenBank/DDBJ databases">
        <title>Complete genome sequences of Mycobacterium kansasii strains isolated from rhesus macaques.</title>
        <authorList>
            <person name="Panda A."/>
            <person name="Nagaraj S."/>
            <person name="Zhao X."/>
            <person name="Tettelin H."/>
            <person name="Detolla L.J."/>
        </authorList>
    </citation>
    <scope>NUCLEOTIDE SEQUENCE [LARGE SCALE GENOMIC DNA]</scope>
    <source>
        <strain evidence="2 3">11-3469</strain>
    </source>
</reference>
<feature type="compositionally biased region" description="Basic and acidic residues" evidence="1">
    <location>
        <begin position="34"/>
        <end position="47"/>
    </location>
</feature>
<sequence>MKTSNPLDNWGGQLSDIFASNHSFACRSGARAGTGDRRRTGANMRDELDFQPAWLPGATTVR</sequence>
<accession>A0A1V3X670</accession>
<evidence type="ECO:0000313" key="2">
    <source>
        <dbReference type="EMBL" id="OOK74557.1"/>
    </source>
</evidence>
<dbReference type="Proteomes" id="UP000188532">
    <property type="component" value="Unassembled WGS sequence"/>
</dbReference>
<dbReference type="AlphaFoldDB" id="A0A1V3X670"/>
<proteinExistence type="predicted"/>
<feature type="region of interest" description="Disordered" evidence="1">
    <location>
        <begin position="28"/>
        <end position="47"/>
    </location>
</feature>
<evidence type="ECO:0000256" key="1">
    <source>
        <dbReference type="SAM" id="MobiDB-lite"/>
    </source>
</evidence>